<feature type="domain" description="C2H2-type" evidence="3">
    <location>
        <begin position="2"/>
        <end position="32"/>
    </location>
</feature>
<evidence type="ECO:0000313" key="5">
    <source>
        <dbReference type="Proteomes" id="UP001278500"/>
    </source>
</evidence>
<evidence type="ECO:0000256" key="1">
    <source>
        <dbReference type="PROSITE-ProRule" id="PRU00042"/>
    </source>
</evidence>
<dbReference type="GO" id="GO:0008270">
    <property type="term" value="F:zinc ion binding"/>
    <property type="evidence" value="ECO:0007669"/>
    <property type="project" value="UniProtKB-KW"/>
</dbReference>
<dbReference type="PANTHER" id="PTHR47843">
    <property type="entry name" value="BTB DOMAIN-CONTAINING PROTEIN-RELATED"/>
    <property type="match status" value="1"/>
</dbReference>
<dbReference type="RefSeq" id="XP_062677550.1">
    <property type="nucleotide sequence ID" value="XM_062827444.1"/>
</dbReference>
<comment type="caution">
    <text evidence="4">The sequence shown here is derived from an EMBL/GenBank/DDBJ whole genome shotgun (WGS) entry which is preliminary data.</text>
</comment>
<reference evidence="4" key="2">
    <citation type="submission" date="2023-06" db="EMBL/GenBank/DDBJ databases">
        <authorList>
            <consortium name="Lawrence Berkeley National Laboratory"/>
            <person name="Haridas S."/>
            <person name="Hensen N."/>
            <person name="Bonometti L."/>
            <person name="Westerberg I."/>
            <person name="Brannstrom I.O."/>
            <person name="Guillou S."/>
            <person name="Cros-Aarteil S."/>
            <person name="Calhoun S."/>
            <person name="Kuo A."/>
            <person name="Mondo S."/>
            <person name="Pangilinan J."/>
            <person name="Riley R."/>
            <person name="Labutti K."/>
            <person name="Andreopoulos B."/>
            <person name="Lipzen A."/>
            <person name="Chen C."/>
            <person name="Yanf M."/>
            <person name="Daum C."/>
            <person name="Ng V."/>
            <person name="Clum A."/>
            <person name="Steindorff A."/>
            <person name="Ohm R."/>
            <person name="Martin F."/>
            <person name="Silar P."/>
            <person name="Natvig D."/>
            <person name="Lalanne C."/>
            <person name="Gautier V."/>
            <person name="Ament-Velasquez S.L."/>
            <person name="Kruys A."/>
            <person name="Hutchinson M.I."/>
            <person name="Powell A.J."/>
            <person name="Barry K."/>
            <person name="Miller A.N."/>
            <person name="Grigoriev I.V."/>
            <person name="Debuchy R."/>
            <person name="Gladieux P."/>
            <person name="Thoren M.H."/>
            <person name="Johannesson H."/>
        </authorList>
    </citation>
    <scope>NUCLEOTIDE SEQUENCE</scope>
    <source>
        <strain evidence="4">CBS 560.94</strain>
    </source>
</reference>
<keyword evidence="5" id="KW-1185">Reference proteome</keyword>
<evidence type="ECO:0000313" key="4">
    <source>
        <dbReference type="EMBL" id="KAK3338099.1"/>
    </source>
</evidence>
<name>A0AAE0J739_9PEZI</name>
<dbReference type="SUPFAM" id="SSF54695">
    <property type="entry name" value="POZ domain"/>
    <property type="match status" value="1"/>
</dbReference>
<keyword evidence="1" id="KW-0863">Zinc-finger</keyword>
<dbReference type="Pfam" id="PF00651">
    <property type="entry name" value="BTB"/>
    <property type="match status" value="1"/>
</dbReference>
<evidence type="ECO:0000259" key="3">
    <source>
        <dbReference type="PROSITE" id="PS50157"/>
    </source>
</evidence>
<dbReference type="AlphaFoldDB" id="A0AAE0J739"/>
<dbReference type="InterPro" id="IPR013087">
    <property type="entry name" value="Znf_C2H2_type"/>
</dbReference>
<dbReference type="InterPro" id="IPR011333">
    <property type="entry name" value="SKP1/BTB/POZ_sf"/>
</dbReference>
<dbReference type="Proteomes" id="UP001278500">
    <property type="component" value="Unassembled WGS sequence"/>
</dbReference>
<dbReference type="PANTHER" id="PTHR47843:SF5">
    <property type="entry name" value="BTB_POZ DOMAIN PROTEIN"/>
    <property type="match status" value="1"/>
</dbReference>
<feature type="domain" description="BTB" evidence="2">
    <location>
        <begin position="86"/>
        <end position="113"/>
    </location>
</feature>
<proteinExistence type="predicted"/>
<accession>A0AAE0J739</accession>
<gene>
    <name evidence="4" type="ORF">B0H65DRAFT_477731</name>
</gene>
<dbReference type="PROSITE" id="PS50157">
    <property type="entry name" value="ZINC_FINGER_C2H2_2"/>
    <property type="match status" value="1"/>
</dbReference>
<evidence type="ECO:0008006" key="6">
    <source>
        <dbReference type="Google" id="ProtNLM"/>
    </source>
</evidence>
<keyword evidence="1" id="KW-0862">Zinc</keyword>
<reference evidence="4" key="1">
    <citation type="journal article" date="2023" name="Mol. Phylogenet. Evol.">
        <title>Genome-scale phylogeny and comparative genomics of the fungal order Sordariales.</title>
        <authorList>
            <person name="Hensen N."/>
            <person name="Bonometti L."/>
            <person name="Westerberg I."/>
            <person name="Brannstrom I.O."/>
            <person name="Guillou S."/>
            <person name="Cros-Aarteil S."/>
            <person name="Calhoun S."/>
            <person name="Haridas S."/>
            <person name="Kuo A."/>
            <person name="Mondo S."/>
            <person name="Pangilinan J."/>
            <person name="Riley R."/>
            <person name="LaButti K."/>
            <person name="Andreopoulos B."/>
            <person name="Lipzen A."/>
            <person name="Chen C."/>
            <person name="Yan M."/>
            <person name="Daum C."/>
            <person name="Ng V."/>
            <person name="Clum A."/>
            <person name="Steindorff A."/>
            <person name="Ohm R.A."/>
            <person name="Martin F."/>
            <person name="Silar P."/>
            <person name="Natvig D.O."/>
            <person name="Lalanne C."/>
            <person name="Gautier V."/>
            <person name="Ament-Velasquez S.L."/>
            <person name="Kruys A."/>
            <person name="Hutchinson M.I."/>
            <person name="Powell A.J."/>
            <person name="Barry K."/>
            <person name="Miller A.N."/>
            <person name="Grigoriev I.V."/>
            <person name="Debuchy R."/>
            <person name="Gladieux P."/>
            <person name="Hiltunen Thoren M."/>
            <person name="Johannesson H."/>
        </authorList>
    </citation>
    <scope>NUCLEOTIDE SEQUENCE</scope>
    <source>
        <strain evidence="4">CBS 560.94</strain>
    </source>
</reference>
<keyword evidence="1" id="KW-0479">Metal-binding</keyword>
<evidence type="ECO:0000259" key="2">
    <source>
        <dbReference type="PROSITE" id="PS50097"/>
    </source>
</evidence>
<dbReference type="InterPro" id="IPR000210">
    <property type="entry name" value="BTB/POZ_dom"/>
</dbReference>
<organism evidence="4 5">
    <name type="scientific">Neurospora tetraspora</name>
    <dbReference type="NCBI Taxonomy" id="94610"/>
    <lineage>
        <taxon>Eukaryota</taxon>
        <taxon>Fungi</taxon>
        <taxon>Dikarya</taxon>
        <taxon>Ascomycota</taxon>
        <taxon>Pezizomycotina</taxon>
        <taxon>Sordariomycetes</taxon>
        <taxon>Sordariomycetidae</taxon>
        <taxon>Sordariales</taxon>
        <taxon>Sordariaceae</taxon>
        <taxon>Neurospora</taxon>
    </lineage>
</organism>
<dbReference type="Gene3D" id="3.30.710.10">
    <property type="entry name" value="Potassium Channel Kv1.1, Chain A"/>
    <property type="match status" value="1"/>
</dbReference>
<dbReference type="GeneID" id="87864598"/>
<dbReference type="EMBL" id="JAUEPP010000008">
    <property type="protein sequence ID" value="KAK3338099.1"/>
    <property type="molecule type" value="Genomic_DNA"/>
</dbReference>
<dbReference type="PROSITE" id="PS50097">
    <property type="entry name" value="BTB"/>
    <property type="match status" value="1"/>
</dbReference>
<sequence length="144" mass="15808">MKYCTDCDRYFQSAEALRHHRLYSRRHEFARPYAQTTISGSGMAFTGFGGSPASSLTQTARGTAGDDPSKDLISSLKGLYSSGEYSDLVISCGGRKYHVHRAIVCTQSEFFSAACRGSFKASDSPYTSNDTKLTLYLGGTRRKD</sequence>
<protein>
    <recommendedName>
        <fullName evidence="6">BTB domain-containing protein</fullName>
    </recommendedName>
</protein>